<comment type="caution">
    <text evidence="2">The sequence shown here is derived from an EMBL/GenBank/DDBJ whole genome shotgun (WGS) entry which is preliminary data.</text>
</comment>
<feature type="compositionally biased region" description="Polar residues" evidence="1">
    <location>
        <begin position="107"/>
        <end position="123"/>
    </location>
</feature>
<dbReference type="FunFam" id="3.30.70.270:FF:000020">
    <property type="entry name" value="Transposon Tf2-6 polyprotein-like Protein"/>
    <property type="match status" value="1"/>
</dbReference>
<protein>
    <recommendedName>
        <fullName evidence="4">Reverse transcriptase/retrotransposon-derived protein RNase H-like domain-containing protein</fullName>
    </recommendedName>
</protein>
<evidence type="ECO:0000256" key="1">
    <source>
        <dbReference type="SAM" id="MobiDB-lite"/>
    </source>
</evidence>
<dbReference type="AlphaFoldDB" id="A0AAE0UUR5"/>
<evidence type="ECO:0000313" key="3">
    <source>
        <dbReference type="Proteomes" id="UP001274896"/>
    </source>
</evidence>
<sequence>MDQAKVHAVTGWPEPTTEKELQHFLGFANVYRQFIRNYSSMASPLTSLLRGKPKKLVWNTQARSRDAFMHHMAFYVQSELFTVTGLRQRRKCPDPYTEPAVGKTQYRKSGTGNESATGSAHRI</sequence>
<dbReference type="InterPro" id="IPR043502">
    <property type="entry name" value="DNA/RNA_pol_sf"/>
</dbReference>
<dbReference type="SUPFAM" id="SSF56672">
    <property type="entry name" value="DNA/RNA polymerases"/>
    <property type="match status" value="1"/>
</dbReference>
<dbReference type="InterPro" id="IPR051320">
    <property type="entry name" value="Viral_Replic_Matur_Polypro"/>
</dbReference>
<dbReference type="Gene3D" id="3.30.70.270">
    <property type="match status" value="1"/>
</dbReference>
<dbReference type="EMBL" id="JAUCMX010000017">
    <property type="protein sequence ID" value="KAK3518564.1"/>
    <property type="molecule type" value="Genomic_DNA"/>
</dbReference>
<feature type="region of interest" description="Disordered" evidence="1">
    <location>
        <begin position="94"/>
        <end position="123"/>
    </location>
</feature>
<accession>A0AAE0UUR5</accession>
<reference evidence="2" key="1">
    <citation type="submission" date="2023-06" db="EMBL/GenBank/DDBJ databases">
        <title>Male Hemibagrus guttatus genome.</title>
        <authorList>
            <person name="Bian C."/>
        </authorList>
    </citation>
    <scope>NUCLEOTIDE SEQUENCE</scope>
    <source>
        <strain evidence="2">Male_cb2023</strain>
        <tissue evidence="2">Muscle</tissue>
    </source>
</reference>
<dbReference type="Proteomes" id="UP001274896">
    <property type="component" value="Unassembled WGS sequence"/>
</dbReference>
<dbReference type="PANTHER" id="PTHR33064">
    <property type="entry name" value="POL PROTEIN"/>
    <property type="match status" value="1"/>
</dbReference>
<proteinExistence type="predicted"/>
<dbReference type="PANTHER" id="PTHR33064:SF37">
    <property type="entry name" value="RIBONUCLEASE H"/>
    <property type="match status" value="1"/>
</dbReference>
<organism evidence="2 3">
    <name type="scientific">Hemibagrus guttatus</name>
    <dbReference type="NCBI Taxonomy" id="175788"/>
    <lineage>
        <taxon>Eukaryota</taxon>
        <taxon>Metazoa</taxon>
        <taxon>Chordata</taxon>
        <taxon>Craniata</taxon>
        <taxon>Vertebrata</taxon>
        <taxon>Euteleostomi</taxon>
        <taxon>Actinopterygii</taxon>
        <taxon>Neopterygii</taxon>
        <taxon>Teleostei</taxon>
        <taxon>Ostariophysi</taxon>
        <taxon>Siluriformes</taxon>
        <taxon>Bagridae</taxon>
        <taxon>Hemibagrus</taxon>
    </lineage>
</organism>
<keyword evidence="3" id="KW-1185">Reference proteome</keyword>
<evidence type="ECO:0000313" key="2">
    <source>
        <dbReference type="EMBL" id="KAK3518564.1"/>
    </source>
</evidence>
<dbReference type="InterPro" id="IPR043128">
    <property type="entry name" value="Rev_trsase/Diguanyl_cyclase"/>
</dbReference>
<name>A0AAE0UUR5_9TELE</name>
<evidence type="ECO:0008006" key="4">
    <source>
        <dbReference type="Google" id="ProtNLM"/>
    </source>
</evidence>
<gene>
    <name evidence="2" type="ORF">QTP70_002337</name>
</gene>